<dbReference type="AlphaFoldDB" id="A0A0B6Y7F8"/>
<name>A0A0B6Y7F8_9EUPU</name>
<evidence type="ECO:0000313" key="1">
    <source>
        <dbReference type="EMBL" id="CEK52069.1"/>
    </source>
</evidence>
<proteinExistence type="predicted"/>
<reference evidence="1" key="1">
    <citation type="submission" date="2014-12" db="EMBL/GenBank/DDBJ databases">
        <title>Insight into the proteome of Arion vulgaris.</title>
        <authorList>
            <person name="Aradska J."/>
            <person name="Bulat T."/>
            <person name="Smidak R."/>
            <person name="Sarate P."/>
            <person name="Gangsoo J."/>
            <person name="Sialana F."/>
            <person name="Bilban M."/>
            <person name="Lubec G."/>
        </authorList>
    </citation>
    <scope>NUCLEOTIDE SEQUENCE</scope>
    <source>
        <tissue evidence="1">Skin</tissue>
    </source>
</reference>
<gene>
    <name evidence="1" type="primary">ORF15386</name>
</gene>
<organism evidence="1">
    <name type="scientific">Arion vulgaris</name>
    <dbReference type="NCBI Taxonomy" id="1028688"/>
    <lineage>
        <taxon>Eukaryota</taxon>
        <taxon>Metazoa</taxon>
        <taxon>Spiralia</taxon>
        <taxon>Lophotrochozoa</taxon>
        <taxon>Mollusca</taxon>
        <taxon>Gastropoda</taxon>
        <taxon>Heterobranchia</taxon>
        <taxon>Euthyneura</taxon>
        <taxon>Panpulmonata</taxon>
        <taxon>Eupulmonata</taxon>
        <taxon>Stylommatophora</taxon>
        <taxon>Helicina</taxon>
        <taxon>Arionoidea</taxon>
        <taxon>Arionidae</taxon>
        <taxon>Arion</taxon>
    </lineage>
</organism>
<feature type="non-terminal residue" evidence="1">
    <location>
        <position position="106"/>
    </location>
</feature>
<dbReference type="EMBL" id="HACG01005204">
    <property type="protein sequence ID" value="CEK52069.1"/>
    <property type="molecule type" value="Transcribed_RNA"/>
</dbReference>
<accession>A0A0B6Y7F8</accession>
<sequence length="106" mass="11968">MNLKSTTLSTGGNFVSISGVKTRDQRKTNTGTKIIFLKDHTDPSKENKKPVKIFQWIVNSIYNKKDSTNKLIMMYQRRGTADKNVSKGNIILKTDDINSLAAKDVY</sequence>
<protein>
    <submittedName>
        <fullName evidence="1">Uncharacterized protein</fullName>
    </submittedName>
</protein>